<reference evidence="2 3" key="1">
    <citation type="submission" date="2015-08" db="EMBL/GenBank/DDBJ databases">
        <title>Genome sequencing of Penicillium nordicum.</title>
        <authorList>
            <person name="Nguyen H.D."/>
            <person name="Seifert K.A."/>
        </authorList>
    </citation>
    <scope>NUCLEOTIDE SEQUENCE [LARGE SCALE GENOMIC DNA]</scope>
    <source>
        <strain evidence="2 3">DAOMC 185683</strain>
    </source>
</reference>
<proteinExistence type="predicted"/>
<accession>A0A0M8PAF0</accession>
<comment type="caution">
    <text evidence="2">The sequence shown here is derived from an EMBL/GenBank/DDBJ whole genome shotgun (WGS) entry which is preliminary data.</text>
</comment>
<evidence type="ECO:0000313" key="3">
    <source>
        <dbReference type="Proteomes" id="UP000037696"/>
    </source>
</evidence>
<protein>
    <submittedName>
        <fullName evidence="2">Uncharacterized protein</fullName>
    </submittedName>
</protein>
<evidence type="ECO:0000256" key="1">
    <source>
        <dbReference type="SAM" id="Phobius"/>
    </source>
</evidence>
<feature type="transmembrane region" description="Helical" evidence="1">
    <location>
        <begin position="72"/>
        <end position="89"/>
    </location>
</feature>
<dbReference type="EMBL" id="LHQQ01000004">
    <property type="protein sequence ID" value="KOS48566.1"/>
    <property type="molecule type" value="Genomic_DNA"/>
</dbReference>
<evidence type="ECO:0000313" key="2">
    <source>
        <dbReference type="EMBL" id="KOS48566.1"/>
    </source>
</evidence>
<dbReference type="Proteomes" id="UP000037696">
    <property type="component" value="Unassembled WGS sequence"/>
</dbReference>
<feature type="transmembrane region" description="Helical" evidence="1">
    <location>
        <begin position="34"/>
        <end position="52"/>
    </location>
</feature>
<keyword evidence="1" id="KW-0812">Transmembrane</keyword>
<keyword evidence="1" id="KW-1133">Transmembrane helix</keyword>
<dbReference type="AlphaFoldDB" id="A0A0M8PAF0"/>
<sequence length="106" mass="12869">MDSASAQQTRLADDHEIPWLERFLKRIRFFDSKYNFIYMIFLGLCPFVYEYLICRKYCDIDECRSQRNSASYYSNIVLFLYFVRIRYLNWSWKRQQAIKNASAASS</sequence>
<gene>
    <name evidence="2" type="ORF">ACN38_g469</name>
</gene>
<organism evidence="2 3">
    <name type="scientific">Penicillium nordicum</name>
    <dbReference type="NCBI Taxonomy" id="229535"/>
    <lineage>
        <taxon>Eukaryota</taxon>
        <taxon>Fungi</taxon>
        <taxon>Dikarya</taxon>
        <taxon>Ascomycota</taxon>
        <taxon>Pezizomycotina</taxon>
        <taxon>Eurotiomycetes</taxon>
        <taxon>Eurotiomycetidae</taxon>
        <taxon>Eurotiales</taxon>
        <taxon>Aspergillaceae</taxon>
        <taxon>Penicillium</taxon>
    </lineage>
</organism>
<keyword evidence="3" id="KW-1185">Reference proteome</keyword>
<keyword evidence="1" id="KW-0472">Membrane</keyword>
<name>A0A0M8PAF0_9EURO</name>